<accession>A0A914H9I7</accession>
<protein>
    <submittedName>
        <fullName evidence="2">Uncharacterized protein</fullName>
    </submittedName>
</protein>
<evidence type="ECO:0000313" key="2">
    <source>
        <dbReference type="WBParaSite" id="Gr19_v10_g15034.t1"/>
    </source>
</evidence>
<keyword evidence="1" id="KW-1185">Reference proteome</keyword>
<dbReference type="WBParaSite" id="Gr19_v10_g15034.t1">
    <property type="protein sequence ID" value="Gr19_v10_g15034.t1"/>
    <property type="gene ID" value="Gr19_v10_g15034"/>
</dbReference>
<sequence length="260" mass="29479">MSCQEYYGPTRAFPTCENVRPTSSPKRVSAPPKSRRFRRWALAQKCVARQRDAFPFDFGHLFIGPVNDSFGQGTAGQRSVRCDASIGGGNVAQKELSVETGPRRTIWRNRAKRKTKLKALMEDVNLKQKQPQQDPKGKIGWLNKDQGQCEELMRLKAAQAMAVAGQQNMEQTAYAEQQKADQKALKATIAQQFNERDEKLNNFLRQFIEEQNKNQKKMAELANNSKKELEKGMNQLTKGRCNYKSQDSSHCLPFAQNCCG</sequence>
<proteinExistence type="predicted"/>
<reference evidence="2" key="1">
    <citation type="submission" date="2022-11" db="UniProtKB">
        <authorList>
            <consortium name="WormBaseParasite"/>
        </authorList>
    </citation>
    <scope>IDENTIFICATION</scope>
</reference>
<evidence type="ECO:0000313" key="1">
    <source>
        <dbReference type="Proteomes" id="UP000887572"/>
    </source>
</evidence>
<dbReference type="AlphaFoldDB" id="A0A914H9I7"/>
<name>A0A914H9I7_GLORO</name>
<dbReference type="Proteomes" id="UP000887572">
    <property type="component" value="Unplaced"/>
</dbReference>
<organism evidence="1 2">
    <name type="scientific">Globodera rostochiensis</name>
    <name type="common">Golden nematode worm</name>
    <name type="synonym">Heterodera rostochiensis</name>
    <dbReference type="NCBI Taxonomy" id="31243"/>
    <lineage>
        <taxon>Eukaryota</taxon>
        <taxon>Metazoa</taxon>
        <taxon>Ecdysozoa</taxon>
        <taxon>Nematoda</taxon>
        <taxon>Chromadorea</taxon>
        <taxon>Rhabditida</taxon>
        <taxon>Tylenchina</taxon>
        <taxon>Tylenchomorpha</taxon>
        <taxon>Tylenchoidea</taxon>
        <taxon>Heteroderidae</taxon>
        <taxon>Heteroderinae</taxon>
        <taxon>Globodera</taxon>
    </lineage>
</organism>